<name>A0A6J4VU53_9CYAN</name>
<dbReference type="EMBL" id="CADCWO010000238">
    <property type="protein sequence ID" value="CAA9589188.1"/>
    <property type="molecule type" value="Genomic_DNA"/>
</dbReference>
<feature type="region of interest" description="Disordered" evidence="1">
    <location>
        <begin position="1"/>
        <end position="101"/>
    </location>
</feature>
<proteinExistence type="predicted"/>
<evidence type="ECO:0000256" key="1">
    <source>
        <dbReference type="SAM" id="MobiDB-lite"/>
    </source>
</evidence>
<feature type="compositionally biased region" description="Basic and acidic residues" evidence="1">
    <location>
        <begin position="14"/>
        <end position="37"/>
    </location>
</feature>
<dbReference type="AlphaFoldDB" id="A0A6J4VU53"/>
<gene>
    <name evidence="2" type="ORF">AVDCRST_MAG81-4612</name>
</gene>
<accession>A0A6J4VU53</accession>
<organism evidence="2">
    <name type="scientific">uncultured Synechococcales cyanobacterium</name>
    <dbReference type="NCBI Taxonomy" id="1936017"/>
    <lineage>
        <taxon>Bacteria</taxon>
        <taxon>Bacillati</taxon>
        <taxon>Cyanobacteriota</taxon>
        <taxon>Cyanophyceae</taxon>
        <taxon>Synechococcales</taxon>
        <taxon>environmental samples</taxon>
    </lineage>
</organism>
<evidence type="ECO:0000313" key="2">
    <source>
        <dbReference type="EMBL" id="CAA9589188.1"/>
    </source>
</evidence>
<sequence length="101" mass="10447">MSGSSTSLGDYQPEDAKLRAEELSKDQPEKAKSEDQGPRVPVDVSADYEASKAFSASTSDQSSGAEAAAQNPSSGEATSGANSTGNPDDYRSMAKDTNPNL</sequence>
<protein>
    <submittedName>
        <fullName evidence="2">Uncharacterized protein</fullName>
    </submittedName>
</protein>
<reference evidence="2" key="1">
    <citation type="submission" date="2020-02" db="EMBL/GenBank/DDBJ databases">
        <authorList>
            <person name="Meier V. D."/>
        </authorList>
    </citation>
    <scope>NUCLEOTIDE SEQUENCE</scope>
    <source>
        <strain evidence="2">AVDCRST_MAG81</strain>
    </source>
</reference>
<feature type="compositionally biased region" description="Polar residues" evidence="1">
    <location>
        <begin position="54"/>
        <end position="86"/>
    </location>
</feature>